<dbReference type="InterPro" id="IPR012340">
    <property type="entry name" value="NA-bd_OB-fold"/>
</dbReference>
<dbReference type="AlphaFoldDB" id="A0A941CN88"/>
<dbReference type="PIRSF" id="PIRSF012524">
    <property type="entry name" value="YitL_S1"/>
    <property type="match status" value="1"/>
</dbReference>
<comment type="similarity">
    <text evidence="1">Belongs to the CvfB family.</text>
</comment>
<organism evidence="3 4">
    <name type="scientific">Proteiniclasticum sediminis</name>
    <dbReference type="NCBI Taxonomy" id="2804028"/>
    <lineage>
        <taxon>Bacteria</taxon>
        <taxon>Bacillati</taxon>
        <taxon>Bacillota</taxon>
        <taxon>Clostridia</taxon>
        <taxon>Eubacteriales</taxon>
        <taxon>Clostridiaceae</taxon>
        <taxon>Proteiniclasticum</taxon>
    </lineage>
</organism>
<sequence length="281" mass="31304">MIKFGDYNNLEVKREAAFGLFLDGGTGNTSDDILLPTGSILGQKPKIGETVRVFIYRDSKDRLVATMKEPLVTVDHLAVLKVNSITDFGAFLEIGLERDVLVPRGEMKYPLIAGKSYLVFVYEDKTGRLAASTEVGRYLDTPESGEFKAGDTVSGIIYGKQTNGTLEVALGGKYLGIILKNEYFTDLQPGDEVTGSVKKILEDGRISFTPRKKMVEEKLELSEQILQYLEAHGGFMPYNDKSTPEEIRRQFHCSKNYFKIALGNLMKNGKITQDEKGTHLK</sequence>
<dbReference type="InterPro" id="IPR039566">
    <property type="entry name" value="CvfB_S1_st"/>
</dbReference>
<dbReference type="Pfam" id="PF13509">
    <property type="entry name" value="S1_2"/>
    <property type="match status" value="2"/>
</dbReference>
<dbReference type="PANTHER" id="PTHR37296:SF1">
    <property type="entry name" value="CONSERVED VIRULENCE FACTOR B"/>
    <property type="match status" value="1"/>
</dbReference>
<dbReference type="InterPro" id="IPR014464">
    <property type="entry name" value="CvfB_fam"/>
</dbReference>
<dbReference type="InterPro" id="IPR036388">
    <property type="entry name" value="WH-like_DNA-bd_sf"/>
</dbReference>
<reference evidence="3" key="1">
    <citation type="submission" date="2021-04" db="EMBL/GenBank/DDBJ databases">
        <title>Proteiniclasticum sedimins sp. nov., an obligate anaerobic bacterium isolated from anaerobic sludge.</title>
        <authorList>
            <person name="Liu J."/>
        </authorList>
    </citation>
    <scope>NUCLEOTIDE SEQUENCE</scope>
    <source>
        <strain evidence="3">BAD-10</strain>
    </source>
</reference>
<evidence type="ECO:0000313" key="4">
    <source>
        <dbReference type="Proteomes" id="UP000675379"/>
    </source>
</evidence>
<feature type="domain" description="S1 motif" evidence="2">
    <location>
        <begin position="73"/>
        <end position="134"/>
    </location>
</feature>
<accession>A0A941CN88</accession>
<gene>
    <name evidence="3" type="ORF">KCG48_00495</name>
</gene>
<protein>
    <submittedName>
        <fullName evidence="3">DNA-binding protein</fullName>
    </submittedName>
</protein>
<dbReference type="Pfam" id="PF17783">
    <property type="entry name" value="WHD_CvfB"/>
    <property type="match status" value="1"/>
</dbReference>
<dbReference type="SUPFAM" id="SSF50249">
    <property type="entry name" value="Nucleic acid-binding proteins"/>
    <property type="match status" value="1"/>
</dbReference>
<dbReference type="SMART" id="SM00316">
    <property type="entry name" value="S1"/>
    <property type="match status" value="2"/>
</dbReference>
<dbReference type="PANTHER" id="PTHR37296">
    <property type="entry name" value="CONSERVED VIRULENCE FACTOR B"/>
    <property type="match status" value="1"/>
</dbReference>
<keyword evidence="4" id="KW-1185">Reference proteome</keyword>
<evidence type="ECO:0000256" key="1">
    <source>
        <dbReference type="PIRNR" id="PIRNR012524"/>
    </source>
</evidence>
<dbReference type="Gene3D" id="1.10.10.10">
    <property type="entry name" value="Winged helix-like DNA-binding domain superfamily/Winged helix DNA-binding domain"/>
    <property type="match status" value="1"/>
</dbReference>
<dbReference type="EMBL" id="JAGSCS010000001">
    <property type="protein sequence ID" value="MBR0574808.1"/>
    <property type="molecule type" value="Genomic_DNA"/>
</dbReference>
<proteinExistence type="inferred from homology"/>
<dbReference type="InterPro" id="IPR040764">
    <property type="entry name" value="CvfB_WH"/>
</dbReference>
<dbReference type="Gene3D" id="2.40.50.140">
    <property type="entry name" value="Nucleic acid-binding proteins"/>
    <property type="match status" value="3"/>
</dbReference>
<dbReference type="InterPro" id="IPR003029">
    <property type="entry name" value="S1_domain"/>
</dbReference>
<dbReference type="GO" id="GO:0003677">
    <property type="term" value="F:DNA binding"/>
    <property type="evidence" value="ECO:0007669"/>
    <property type="project" value="UniProtKB-KW"/>
</dbReference>
<evidence type="ECO:0000313" key="3">
    <source>
        <dbReference type="EMBL" id="MBR0574808.1"/>
    </source>
</evidence>
<name>A0A941CN88_9CLOT</name>
<dbReference type="Proteomes" id="UP000675379">
    <property type="component" value="Unassembled WGS sequence"/>
</dbReference>
<feature type="domain" description="S1 motif" evidence="2">
    <location>
        <begin position="148"/>
        <end position="211"/>
    </location>
</feature>
<keyword evidence="3" id="KW-0238">DNA-binding</keyword>
<comment type="caution">
    <text evidence="3">The sequence shown here is derived from an EMBL/GenBank/DDBJ whole genome shotgun (WGS) entry which is preliminary data.</text>
</comment>
<dbReference type="RefSeq" id="WP_211799327.1">
    <property type="nucleotide sequence ID" value="NZ_JAGSCS010000001.1"/>
</dbReference>
<evidence type="ECO:0000259" key="2">
    <source>
        <dbReference type="SMART" id="SM00316"/>
    </source>
</evidence>